<dbReference type="Pfam" id="PF22953">
    <property type="entry name" value="SpnB_Rossmann"/>
    <property type="match status" value="1"/>
</dbReference>
<dbReference type="SMART" id="SM00825">
    <property type="entry name" value="PKS_KS"/>
    <property type="match status" value="1"/>
</dbReference>
<feature type="domain" description="Carrier" evidence="10">
    <location>
        <begin position="1652"/>
        <end position="1729"/>
    </location>
</feature>
<dbReference type="SMART" id="SM00823">
    <property type="entry name" value="PKS_PP"/>
    <property type="match status" value="1"/>
</dbReference>
<dbReference type="InterPro" id="IPR016035">
    <property type="entry name" value="Acyl_Trfase/lysoPLipase"/>
</dbReference>
<dbReference type="PROSITE" id="PS52019">
    <property type="entry name" value="PKS_MFAS_DH"/>
    <property type="match status" value="1"/>
</dbReference>
<dbReference type="Pfam" id="PF02801">
    <property type="entry name" value="Ketoacyl-synt_C"/>
    <property type="match status" value="1"/>
</dbReference>
<dbReference type="PROSITE" id="PS00012">
    <property type="entry name" value="PHOSPHOPANTETHEINE"/>
    <property type="match status" value="1"/>
</dbReference>
<evidence type="ECO:0000256" key="6">
    <source>
        <dbReference type="ARBA" id="ARBA00023194"/>
    </source>
</evidence>
<dbReference type="InterPro" id="IPR001227">
    <property type="entry name" value="Ac_transferase_dom_sf"/>
</dbReference>
<feature type="domain" description="PKS/mFAS DH" evidence="12">
    <location>
        <begin position="924"/>
        <end position="1197"/>
    </location>
</feature>
<dbReference type="InterPro" id="IPR036291">
    <property type="entry name" value="NAD(P)-bd_dom_sf"/>
</dbReference>
<comment type="cofactor">
    <cofactor evidence="1">
        <name>pantetheine 4'-phosphate</name>
        <dbReference type="ChEBI" id="CHEBI:47942"/>
    </cofactor>
</comment>
<evidence type="ECO:0000256" key="7">
    <source>
        <dbReference type="ARBA" id="ARBA00023268"/>
    </source>
</evidence>
<dbReference type="PROSITE" id="PS52004">
    <property type="entry name" value="KS3_2"/>
    <property type="match status" value="1"/>
</dbReference>
<dbReference type="InterPro" id="IPR014030">
    <property type="entry name" value="Ketoacyl_synth_N"/>
</dbReference>
<dbReference type="InterPro" id="IPR020807">
    <property type="entry name" value="PKS_DH"/>
</dbReference>
<name>A0ABZ1W5I6_9ACTN</name>
<dbReference type="Pfam" id="PF00550">
    <property type="entry name" value="PP-binding"/>
    <property type="match status" value="1"/>
</dbReference>
<dbReference type="Pfam" id="PF08659">
    <property type="entry name" value="KR"/>
    <property type="match status" value="1"/>
</dbReference>
<dbReference type="PANTHER" id="PTHR43775">
    <property type="entry name" value="FATTY ACID SYNTHASE"/>
    <property type="match status" value="1"/>
</dbReference>
<dbReference type="InterPro" id="IPR014031">
    <property type="entry name" value="Ketoacyl_synth_C"/>
</dbReference>
<accession>A0ABZ1W5I6</accession>
<evidence type="ECO:0000256" key="4">
    <source>
        <dbReference type="ARBA" id="ARBA00022553"/>
    </source>
</evidence>
<dbReference type="SUPFAM" id="SSF53474">
    <property type="entry name" value="alpha/beta-Hydrolases"/>
    <property type="match status" value="1"/>
</dbReference>
<dbReference type="InterPro" id="IPR049900">
    <property type="entry name" value="PKS_mFAS_DH"/>
</dbReference>
<dbReference type="InterPro" id="IPR050091">
    <property type="entry name" value="PKS_NRPS_Biosynth_Enz"/>
</dbReference>
<dbReference type="InterPro" id="IPR013968">
    <property type="entry name" value="PKS_KR"/>
</dbReference>
<dbReference type="Gene3D" id="3.40.50.720">
    <property type="entry name" value="NAD(P)-binding Rossmann-like Domain"/>
    <property type="match status" value="1"/>
</dbReference>
<dbReference type="InterPro" id="IPR020802">
    <property type="entry name" value="TesA-like"/>
</dbReference>
<dbReference type="Pfam" id="PF08990">
    <property type="entry name" value="Docking"/>
    <property type="match status" value="1"/>
</dbReference>
<dbReference type="CDD" id="cd08956">
    <property type="entry name" value="KR_3_FAS_SDR_x"/>
    <property type="match status" value="1"/>
</dbReference>
<dbReference type="InterPro" id="IPR042104">
    <property type="entry name" value="PKS_dehydratase_sf"/>
</dbReference>
<proteinExistence type="predicted"/>
<dbReference type="Gene3D" id="3.40.50.1820">
    <property type="entry name" value="alpha/beta hydrolase"/>
    <property type="match status" value="1"/>
</dbReference>
<feature type="region of interest" description="C-terminal hotdog fold" evidence="9">
    <location>
        <begin position="1057"/>
        <end position="1197"/>
    </location>
</feature>
<gene>
    <name evidence="13" type="ORF">OG469_11425</name>
</gene>
<dbReference type="Pfam" id="PF00975">
    <property type="entry name" value="Thioesterase"/>
    <property type="match status" value="1"/>
</dbReference>
<evidence type="ECO:0000256" key="8">
    <source>
        <dbReference type="ARBA" id="ARBA00023315"/>
    </source>
</evidence>
<evidence type="ECO:0000256" key="9">
    <source>
        <dbReference type="PROSITE-ProRule" id="PRU01363"/>
    </source>
</evidence>
<feature type="active site" description="Proton acceptor; for dehydratase activity" evidence="9">
    <location>
        <position position="956"/>
    </location>
</feature>
<comment type="pathway">
    <text evidence="2">Antibiotic biosynthesis.</text>
</comment>
<evidence type="ECO:0000256" key="3">
    <source>
        <dbReference type="ARBA" id="ARBA00022450"/>
    </source>
</evidence>
<dbReference type="InterPro" id="IPR055123">
    <property type="entry name" value="SpnB-like_Rossmann"/>
</dbReference>
<keyword evidence="6" id="KW-0045">Antibiotic biosynthesis</keyword>
<feature type="region of interest" description="N-terminal hotdog fold" evidence="9">
    <location>
        <begin position="924"/>
        <end position="1045"/>
    </location>
</feature>
<feature type="active site" description="Proton donor; for dehydratase activity" evidence="9">
    <location>
        <position position="1118"/>
    </location>
</feature>
<dbReference type="SUPFAM" id="SSF53901">
    <property type="entry name" value="Thiolase-like"/>
    <property type="match status" value="1"/>
</dbReference>
<evidence type="ECO:0000259" key="10">
    <source>
        <dbReference type="PROSITE" id="PS50075"/>
    </source>
</evidence>
<dbReference type="SMART" id="SM00826">
    <property type="entry name" value="PKS_DH"/>
    <property type="match status" value="1"/>
</dbReference>
<dbReference type="InterPro" id="IPR016036">
    <property type="entry name" value="Malonyl_transacylase_ACP-bd"/>
</dbReference>
<feature type="domain" description="Ketosynthase family 3 (KS3)" evidence="11">
    <location>
        <begin position="33"/>
        <end position="458"/>
    </location>
</feature>
<dbReference type="InterPro" id="IPR014043">
    <property type="entry name" value="Acyl_transferase_dom"/>
</dbReference>
<dbReference type="InterPro" id="IPR020841">
    <property type="entry name" value="PKS_Beta-ketoAc_synthase_dom"/>
</dbReference>
<sequence>MSNDQKLREYLKRALADARQAQKRLQEVESGRREPIAIIGMACRLPGGIASPEDLWQVVAGGVDTVSEFPDDRGWDLAGLYDPDPDHTGTSYTRHGGFLDTVADFDAEFFGISPREALATDPQHRLLLETAWEAFERAGIDPTGLKGSRTAVFAGIAGGDYTPRMHDAPGELEGYLGIGGLDSVASGRISYSFGFEGPAVTVDTACSSSLVALHLAAQSLRSGESDLALAGGVSIMASPQGFVEFSRQRGLSADGRCKAFGAGADGTGWAEGVGLLLVERLSDARRNGHEVLAVLRGSAVNQDGASNGLTAPSGPAQQRVIRQALENARLTAADVHAVEAHGTGTSLGDPIEAQALIATYGQDRPADQPLWLGSLKSNIGHTQAAAGVAGVIKSVQAIRHGVLPQTLHAEEPTPYVNWSAGAVRLLTEARPWPVEGTRRVGVSAFGASGTNAHVVIEQAPVDEAPADEEEQAPAPAPAAVRPRPWVLSARTPEALREQAARLAERVRADEELGLADVGFTLATARARLDERTVVVAEDRAGYLAGLDAVAAGGGLTGSAVGAGSLAFLFTGQGSQRTGMGRELAEAYPVFAEAFGAVAAELDPLLGVSLAEVIASGEGLNGTGLTQPALFAVEVALFRLFESWGVRPDFVSGHSIGELSAAHVAGVLSLADAAVLVAARARLMQALPSGGAMVAVQASEEEVLAALAGGVSVAAVNGPSSVVVSGDEAPVLALGERFAAQGRRTRRLRVSHAFHSAHMDGMLAEFGAVAASLSFSAPRIPVVSNLTGRIASAQEITDPRYWVRHVREAVRFADVVRELDANGVTTFVELGPDGTLSALVRETLTDPVAVPALRRDWSETVTALTALGRAHVHGRAVDWTSLFADAAPRRVDLPTYPFQRRRYWLEPGSAQSADAAGLGLGTAGHPLLGAIVARPDADGVLLTGSLSLRTHPWLADHAVQGTVIVPGTALLELAVRAGDEVGASTVDELVVEAPLVLPERAAVQLQVSAGAPDESGARPVAIHSRTEDGEWQRHASGTLLPASGEPAFDLTAWPPAGAEQLPVEQVYQDLTAAGLAYGPAFQGLRAAWRDGDTFYAEVALPDAPREEAGRFGLHPALLDAAVHITAHHGLLDTPAGSSRLPFAYTGVRLHAAGAAALRVRLRRTGPEAISVEAADETGAPVATVEGLLARLVSAAQLEPARTGDRDALFQLDWAVLPPVTGPAAAVPGAGPYPDLGSVEPGAEDRAWLAVGLEGHQEPRTALRDALALVQEWVSEERWESTRLVVVTRGAVAVAEGERPDLALAPVWGLLRSAQAEHPGRILLLDLDEHPDSASALPAAVASALAAEEPQLAVRAGTVWVPRLARVAAQASAGRAWDPAGTVLITGGTGALAGVLARHLVAERGVRHLLLVSRSGADAPGAAELAGLGASVTFAAADTADREALAAVLAAIPAEHPLTAVVHTAGVVDDGVIGALTPERLDTVFGPKADGAWHLHELTRDNPDLAAFVLYSSVAAVLGGPGQGSYAAANTFLDALAAQRHAEGLPAQSLAWGQWARASGVTAHLGEADLRRAARAGVRLISDRQGAELLDAAALLDTPYLVPAPLDLAAVQRGGQPVPALLRGLVRPARRAARAAAQDAPALPARLAGLGEPEREAVLLELVRAEVAGVLGADAEAVTGARPFNDLGLDSLSAVELRNRLTALTGLRLPPTVTFDHPTPAVLAAHLRELLGDLTEQPAAPVTAGPAAEPQHPLSSLYRALAAQGSFAEASALIGVASALRARFPAEERAAHTLAPIRLASGEGELAVVCFPALSAISGPHEYARFGHTFQGERDVFVLPSPGWAPGDHLPDNLDTYLRMQVDTVRQLLGEERPFVIVGRSMGGCVAHAVAARLEAEGRSVAGLALIDAYPIDSAVREGMGEWWLTAMLSGMLDRIEQYDMVWSDASLTSMGGYNTVFADWRPEEITTPTLAVRADTPLRGTVIDPTGRHDWRAYWPVQHEVVDVPGDHFTVLEQHTPTTADAVRQWIEKREQEWSTR</sequence>
<dbReference type="Gene3D" id="1.10.1200.10">
    <property type="entry name" value="ACP-like"/>
    <property type="match status" value="1"/>
</dbReference>
<dbReference type="InterPro" id="IPR049551">
    <property type="entry name" value="PKS_DH_C"/>
</dbReference>
<organism evidence="13 14">
    <name type="scientific">Kitasatospora herbaricolor</name>
    <dbReference type="NCBI Taxonomy" id="68217"/>
    <lineage>
        <taxon>Bacteria</taxon>
        <taxon>Bacillati</taxon>
        <taxon>Actinomycetota</taxon>
        <taxon>Actinomycetes</taxon>
        <taxon>Kitasatosporales</taxon>
        <taxon>Streptomycetaceae</taxon>
        <taxon>Kitasatospora</taxon>
    </lineage>
</organism>
<dbReference type="Pfam" id="PF00109">
    <property type="entry name" value="ketoacyl-synt"/>
    <property type="match status" value="1"/>
</dbReference>
<dbReference type="PANTHER" id="PTHR43775:SF51">
    <property type="entry name" value="INACTIVE PHENOLPHTHIOCEROL SYNTHESIS POLYKETIDE SYNTHASE TYPE I PKS1-RELATED"/>
    <property type="match status" value="1"/>
</dbReference>
<dbReference type="SUPFAM" id="SSF51735">
    <property type="entry name" value="NAD(P)-binding Rossmann-fold domains"/>
    <property type="match status" value="2"/>
</dbReference>
<reference evidence="13 14" key="1">
    <citation type="submission" date="2022-10" db="EMBL/GenBank/DDBJ databases">
        <title>The complete genomes of actinobacterial strains from the NBC collection.</title>
        <authorList>
            <person name="Joergensen T.S."/>
            <person name="Alvarez Arevalo M."/>
            <person name="Sterndorff E.B."/>
            <person name="Faurdal D."/>
            <person name="Vuksanovic O."/>
            <person name="Mourched A.-S."/>
            <person name="Charusanti P."/>
            <person name="Shaw S."/>
            <person name="Blin K."/>
            <person name="Weber T."/>
        </authorList>
    </citation>
    <scope>NUCLEOTIDE SEQUENCE [LARGE SCALE GENOMIC DNA]</scope>
    <source>
        <strain evidence="13 14">NBC_01247</strain>
    </source>
</reference>
<dbReference type="InterPro" id="IPR020806">
    <property type="entry name" value="PKS_PP-bd"/>
</dbReference>
<keyword evidence="5" id="KW-0808">Transferase</keyword>
<dbReference type="InterPro" id="IPR029058">
    <property type="entry name" value="AB_hydrolase_fold"/>
</dbReference>
<dbReference type="Pfam" id="PF00698">
    <property type="entry name" value="Acyl_transf_1"/>
    <property type="match status" value="1"/>
</dbReference>
<dbReference type="Proteomes" id="UP001432014">
    <property type="component" value="Chromosome"/>
</dbReference>
<dbReference type="Pfam" id="PF16197">
    <property type="entry name" value="KAsynt_C_assoc"/>
    <property type="match status" value="1"/>
</dbReference>
<dbReference type="InterPro" id="IPR032821">
    <property type="entry name" value="PKS_assoc"/>
</dbReference>
<evidence type="ECO:0000256" key="2">
    <source>
        <dbReference type="ARBA" id="ARBA00004792"/>
    </source>
</evidence>
<dbReference type="Gene3D" id="3.10.129.110">
    <property type="entry name" value="Polyketide synthase dehydratase"/>
    <property type="match status" value="1"/>
</dbReference>
<dbReference type="Gene3D" id="3.40.47.10">
    <property type="match status" value="1"/>
</dbReference>
<dbReference type="InterPro" id="IPR018201">
    <property type="entry name" value="Ketoacyl_synth_AS"/>
</dbReference>
<evidence type="ECO:0000256" key="5">
    <source>
        <dbReference type="ARBA" id="ARBA00022679"/>
    </source>
</evidence>
<dbReference type="InterPro" id="IPR015083">
    <property type="entry name" value="NorB/c/GfsB-D-like_docking"/>
</dbReference>
<dbReference type="InterPro" id="IPR009081">
    <property type="entry name" value="PP-bd_ACP"/>
</dbReference>
<dbReference type="SMART" id="SM00822">
    <property type="entry name" value="PKS_KR"/>
    <property type="match status" value="1"/>
</dbReference>
<dbReference type="SMART" id="SM01294">
    <property type="entry name" value="PKS_PP_betabranch"/>
    <property type="match status" value="1"/>
</dbReference>
<evidence type="ECO:0000259" key="12">
    <source>
        <dbReference type="PROSITE" id="PS52019"/>
    </source>
</evidence>
<dbReference type="Pfam" id="PF14765">
    <property type="entry name" value="PS-DH"/>
    <property type="match status" value="1"/>
</dbReference>
<dbReference type="SUPFAM" id="SSF52151">
    <property type="entry name" value="FabD/lysophospholipase-like"/>
    <property type="match status" value="1"/>
</dbReference>
<dbReference type="Gene3D" id="3.30.70.3290">
    <property type="match status" value="1"/>
</dbReference>
<keyword evidence="7" id="KW-0511">Multifunctional enzyme</keyword>
<dbReference type="CDD" id="cd00833">
    <property type="entry name" value="PKS"/>
    <property type="match status" value="1"/>
</dbReference>
<dbReference type="SUPFAM" id="SSF55048">
    <property type="entry name" value="Probable ACP-binding domain of malonyl-CoA ACP transacylase"/>
    <property type="match status" value="1"/>
</dbReference>
<dbReference type="InterPro" id="IPR049552">
    <property type="entry name" value="PKS_DH_N"/>
</dbReference>
<dbReference type="PROSITE" id="PS00606">
    <property type="entry name" value="KS3_1"/>
    <property type="match status" value="1"/>
</dbReference>
<dbReference type="Pfam" id="PF21089">
    <property type="entry name" value="PKS_DH_N"/>
    <property type="match status" value="1"/>
</dbReference>
<dbReference type="SMART" id="SM00824">
    <property type="entry name" value="PKS_TE"/>
    <property type="match status" value="1"/>
</dbReference>
<dbReference type="InterPro" id="IPR016039">
    <property type="entry name" value="Thiolase-like"/>
</dbReference>
<keyword evidence="14" id="KW-1185">Reference proteome</keyword>
<dbReference type="InterPro" id="IPR057326">
    <property type="entry name" value="KR_dom"/>
</dbReference>
<protein>
    <submittedName>
        <fullName evidence="13">Type I polyketide synthase</fullName>
    </submittedName>
</protein>
<dbReference type="SUPFAM" id="SSF47336">
    <property type="entry name" value="ACP-like"/>
    <property type="match status" value="1"/>
</dbReference>
<evidence type="ECO:0000256" key="1">
    <source>
        <dbReference type="ARBA" id="ARBA00001957"/>
    </source>
</evidence>
<dbReference type="EMBL" id="CP108482">
    <property type="protein sequence ID" value="WUS56083.1"/>
    <property type="molecule type" value="Genomic_DNA"/>
</dbReference>
<keyword evidence="4" id="KW-0597">Phosphoprotein</keyword>
<dbReference type="InterPro" id="IPR036736">
    <property type="entry name" value="ACP-like_sf"/>
</dbReference>
<dbReference type="Gene3D" id="3.40.366.10">
    <property type="entry name" value="Malonyl-Coenzyme A Acyl Carrier Protein, domain 2"/>
    <property type="match status" value="1"/>
</dbReference>
<evidence type="ECO:0000313" key="13">
    <source>
        <dbReference type="EMBL" id="WUS56083.1"/>
    </source>
</evidence>
<keyword evidence="3" id="KW-0596">Phosphopantetheine</keyword>
<keyword evidence="8" id="KW-0012">Acyltransferase</keyword>
<dbReference type="SMART" id="SM00827">
    <property type="entry name" value="PKS_AT"/>
    <property type="match status" value="1"/>
</dbReference>
<evidence type="ECO:0000313" key="14">
    <source>
        <dbReference type="Proteomes" id="UP001432014"/>
    </source>
</evidence>
<evidence type="ECO:0000259" key="11">
    <source>
        <dbReference type="PROSITE" id="PS52004"/>
    </source>
</evidence>
<dbReference type="InterPro" id="IPR006162">
    <property type="entry name" value="Ppantetheine_attach_site"/>
</dbReference>
<dbReference type="InterPro" id="IPR001031">
    <property type="entry name" value="Thioesterase"/>
</dbReference>
<dbReference type="PROSITE" id="PS50075">
    <property type="entry name" value="CARRIER"/>
    <property type="match status" value="1"/>
</dbReference>